<evidence type="ECO:0000313" key="8">
    <source>
        <dbReference type="Proteomes" id="UP000254765"/>
    </source>
</evidence>
<dbReference type="Pfam" id="PF13407">
    <property type="entry name" value="Peripla_BP_4"/>
    <property type="match status" value="1"/>
</dbReference>
<evidence type="ECO:0000256" key="4">
    <source>
        <dbReference type="SAM" id="MobiDB-lite"/>
    </source>
</evidence>
<accession>A0A379Z2U7</accession>
<evidence type="ECO:0000256" key="1">
    <source>
        <dbReference type="ARBA" id="ARBA00004196"/>
    </source>
</evidence>
<evidence type="ECO:0000256" key="2">
    <source>
        <dbReference type="ARBA" id="ARBA00007639"/>
    </source>
</evidence>
<feature type="region of interest" description="Disordered" evidence="4">
    <location>
        <begin position="279"/>
        <end position="303"/>
    </location>
</feature>
<gene>
    <name evidence="7" type="primary">rbsB_2</name>
    <name evidence="7" type="ORF">NCTC10211_02988</name>
</gene>
<dbReference type="PANTHER" id="PTHR46847:SF1">
    <property type="entry name" value="D-ALLOSE-BINDING PERIPLASMIC PROTEIN-RELATED"/>
    <property type="match status" value="1"/>
</dbReference>
<dbReference type="PANTHER" id="PTHR46847">
    <property type="entry name" value="D-ALLOSE-BINDING PERIPLASMIC PROTEIN-RELATED"/>
    <property type="match status" value="1"/>
</dbReference>
<comment type="subcellular location">
    <subcellularLocation>
        <location evidence="1">Cell envelope</location>
    </subcellularLocation>
</comment>
<name>A0A379Z2U7_SERMA</name>
<protein>
    <submittedName>
        <fullName evidence="7">D-ribose-binding periplasmic protein</fullName>
    </submittedName>
</protein>
<dbReference type="Gene3D" id="3.40.50.2300">
    <property type="match status" value="2"/>
</dbReference>
<evidence type="ECO:0000256" key="5">
    <source>
        <dbReference type="SAM" id="SignalP"/>
    </source>
</evidence>
<dbReference type="AlphaFoldDB" id="A0A379Z2U7"/>
<dbReference type="GO" id="GO:0030313">
    <property type="term" value="C:cell envelope"/>
    <property type="evidence" value="ECO:0007669"/>
    <property type="project" value="UniProtKB-SubCell"/>
</dbReference>
<feature type="signal peptide" evidence="5">
    <location>
        <begin position="1"/>
        <end position="26"/>
    </location>
</feature>
<dbReference type="InterPro" id="IPR025997">
    <property type="entry name" value="SBP_2_dom"/>
</dbReference>
<evidence type="ECO:0000256" key="3">
    <source>
        <dbReference type="ARBA" id="ARBA00022729"/>
    </source>
</evidence>
<feature type="chain" id="PRO_5016681836" evidence="5">
    <location>
        <begin position="27"/>
        <end position="303"/>
    </location>
</feature>
<reference evidence="7 8" key="1">
    <citation type="submission" date="2018-06" db="EMBL/GenBank/DDBJ databases">
        <authorList>
            <consortium name="Pathogen Informatics"/>
            <person name="Doyle S."/>
        </authorList>
    </citation>
    <scope>NUCLEOTIDE SEQUENCE [LARGE SCALE GENOMIC DNA]</scope>
    <source>
        <strain evidence="7 8">NCTC10211</strain>
    </source>
</reference>
<dbReference type="EMBL" id="UGYK01000002">
    <property type="protein sequence ID" value="SUI54433.1"/>
    <property type="molecule type" value="Genomic_DNA"/>
</dbReference>
<comment type="similarity">
    <text evidence="2">Belongs to the bacterial solute-binding protein 2 family.</text>
</comment>
<dbReference type="GO" id="GO:0030246">
    <property type="term" value="F:carbohydrate binding"/>
    <property type="evidence" value="ECO:0007669"/>
    <property type="project" value="UniProtKB-ARBA"/>
</dbReference>
<dbReference type="Proteomes" id="UP000254765">
    <property type="component" value="Unassembled WGS sequence"/>
</dbReference>
<feature type="domain" description="Periplasmic binding protein" evidence="6">
    <location>
        <begin position="31"/>
        <end position="177"/>
    </location>
</feature>
<feature type="region of interest" description="Disordered" evidence="4">
    <location>
        <begin position="175"/>
        <end position="250"/>
    </location>
</feature>
<sequence length="303" mass="32766">MFSLFKKTLPFIVAGGMLAASQVALAKQITIGMSFQEMNNDYFVTMKQALDQAAADIGAKVYVADARHDVAKQIGDVEDMLQKKVDILLINPTDSVGVQSAVISAHKAGAVVVAIDAQAEGPLDSFVGSENYDAGFQAGEYLAKALGGKGKVAILDGIPVVPILERVRGFEAAMKKIPRHQDRHQAKRQAGTRHRADRDRKHAAVGAGSGGHLQCQRRRRARRPGGDRKQRRQGQAGERRRPAGSHQRDPQAEFAVHRHFGAVPARPAAHRARHCAGPLLGRHGAENRAGQSEADRPQQCGRL</sequence>
<dbReference type="InterPro" id="IPR028082">
    <property type="entry name" value="Peripla_BP_I"/>
</dbReference>
<feature type="compositionally biased region" description="Basic and acidic residues" evidence="4">
    <location>
        <begin position="237"/>
        <end position="250"/>
    </location>
</feature>
<dbReference type="GO" id="GO:0055085">
    <property type="term" value="P:transmembrane transport"/>
    <property type="evidence" value="ECO:0007669"/>
    <property type="project" value="UniProtKB-ARBA"/>
</dbReference>
<organism evidence="7 8">
    <name type="scientific">Serratia marcescens</name>
    <dbReference type="NCBI Taxonomy" id="615"/>
    <lineage>
        <taxon>Bacteria</taxon>
        <taxon>Pseudomonadati</taxon>
        <taxon>Pseudomonadota</taxon>
        <taxon>Gammaproteobacteria</taxon>
        <taxon>Enterobacterales</taxon>
        <taxon>Yersiniaceae</taxon>
        <taxon>Serratia</taxon>
    </lineage>
</organism>
<evidence type="ECO:0000259" key="6">
    <source>
        <dbReference type="Pfam" id="PF13407"/>
    </source>
</evidence>
<keyword evidence="3 5" id="KW-0732">Signal</keyword>
<proteinExistence type="inferred from homology"/>
<dbReference type="SUPFAM" id="SSF53822">
    <property type="entry name" value="Periplasmic binding protein-like I"/>
    <property type="match status" value="1"/>
</dbReference>
<evidence type="ECO:0000313" key="7">
    <source>
        <dbReference type="EMBL" id="SUI54433.1"/>
    </source>
</evidence>